<evidence type="ECO:0000256" key="3">
    <source>
        <dbReference type="ARBA" id="ARBA00023082"/>
    </source>
</evidence>
<comment type="caution">
    <text evidence="8">The sequence shown here is derived from an EMBL/GenBank/DDBJ whole genome shotgun (WGS) entry which is preliminary data.</text>
</comment>
<dbReference type="NCBIfam" id="TIGR02937">
    <property type="entry name" value="sigma70-ECF"/>
    <property type="match status" value="1"/>
</dbReference>
<evidence type="ECO:0000256" key="4">
    <source>
        <dbReference type="ARBA" id="ARBA00023163"/>
    </source>
</evidence>
<dbReference type="InterPro" id="IPR013249">
    <property type="entry name" value="RNA_pol_sigma70_r4_t2"/>
</dbReference>
<proteinExistence type="inferred from homology"/>
<dbReference type="NCBIfam" id="TIGR02985">
    <property type="entry name" value="Sig70_bacteroi1"/>
    <property type="match status" value="1"/>
</dbReference>
<dbReference type="InterPro" id="IPR014327">
    <property type="entry name" value="RNA_pol_sigma70_bacteroid"/>
</dbReference>
<keyword evidence="5" id="KW-0175">Coiled coil</keyword>
<dbReference type="GO" id="GO:0003677">
    <property type="term" value="F:DNA binding"/>
    <property type="evidence" value="ECO:0007669"/>
    <property type="project" value="InterPro"/>
</dbReference>
<feature type="domain" description="RNA polymerase sigma factor 70 region 4 type 2" evidence="7">
    <location>
        <begin position="96"/>
        <end position="141"/>
    </location>
</feature>
<dbReference type="InterPro" id="IPR014284">
    <property type="entry name" value="RNA_pol_sigma-70_dom"/>
</dbReference>
<reference evidence="8 9" key="1">
    <citation type="submission" date="2019-07" db="EMBL/GenBank/DDBJ databases">
        <title>Whole genome shotgun sequence of Cyclobacterium qasimii NBRC 106168.</title>
        <authorList>
            <person name="Hosoyama A."/>
            <person name="Uohara A."/>
            <person name="Ohji S."/>
            <person name="Ichikawa N."/>
        </authorList>
    </citation>
    <scope>NUCLEOTIDE SEQUENCE [LARGE SCALE GENOMIC DNA]</scope>
    <source>
        <strain evidence="8 9">NBRC 106168</strain>
    </source>
</reference>
<protein>
    <submittedName>
        <fullName evidence="8">DNA-directed RNA polymerase sigma-70 factor</fullName>
    </submittedName>
</protein>
<evidence type="ECO:0000256" key="1">
    <source>
        <dbReference type="ARBA" id="ARBA00010641"/>
    </source>
</evidence>
<keyword evidence="4" id="KW-0804">Transcription</keyword>
<accession>A0A512CFP2</accession>
<dbReference type="InterPro" id="IPR036388">
    <property type="entry name" value="WH-like_DNA-bd_sf"/>
</dbReference>
<dbReference type="Gene3D" id="1.10.10.10">
    <property type="entry name" value="Winged helix-like DNA-binding domain superfamily/Winged helix DNA-binding domain"/>
    <property type="match status" value="1"/>
</dbReference>
<dbReference type="GO" id="GO:0016987">
    <property type="term" value="F:sigma factor activity"/>
    <property type="evidence" value="ECO:0007669"/>
    <property type="project" value="UniProtKB-KW"/>
</dbReference>
<feature type="coiled-coil region" evidence="5">
    <location>
        <begin position="58"/>
        <end position="85"/>
    </location>
</feature>
<feature type="domain" description="RNA polymerase sigma-70 region 2" evidence="6">
    <location>
        <begin position="7"/>
        <end position="57"/>
    </location>
</feature>
<keyword evidence="8" id="KW-0240">DNA-directed RNA polymerase</keyword>
<dbReference type="InterPro" id="IPR013325">
    <property type="entry name" value="RNA_pol_sigma_r2"/>
</dbReference>
<name>A0A512CFP2_9BACT</name>
<evidence type="ECO:0000259" key="6">
    <source>
        <dbReference type="Pfam" id="PF04542"/>
    </source>
</evidence>
<comment type="similarity">
    <text evidence="1">Belongs to the sigma-70 factor family. ECF subfamily.</text>
</comment>
<dbReference type="GO" id="GO:0000428">
    <property type="term" value="C:DNA-directed RNA polymerase complex"/>
    <property type="evidence" value="ECO:0007669"/>
    <property type="project" value="UniProtKB-KW"/>
</dbReference>
<dbReference type="Pfam" id="PF04542">
    <property type="entry name" value="Sigma70_r2"/>
    <property type="match status" value="1"/>
</dbReference>
<organism evidence="8 9">
    <name type="scientific">Cyclobacterium qasimii</name>
    <dbReference type="NCBI Taxonomy" id="1350429"/>
    <lineage>
        <taxon>Bacteria</taxon>
        <taxon>Pseudomonadati</taxon>
        <taxon>Bacteroidota</taxon>
        <taxon>Cytophagia</taxon>
        <taxon>Cytophagales</taxon>
        <taxon>Cyclobacteriaceae</taxon>
        <taxon>Cyclobacterium</taxon>
    </lineage>
</organism>
<dbReference type="PANTHER" id="PTHR43133:SF46">
    <property type="entry name" value="RNA POLYMERASE SIGMA-70 FACTOR ECF SUBFAMILY"/>
    <property type="match status" value="1"/>
</dbReference>
<dbReference type="EMBL" id="BJYV01000020">
    <property type="protein sequence ID" value="GEO23044.1"/>
    <property type="molecule type" value="Genomic_DNA"/>
</dbReference>
<dbReference type="Gene3D" id="1.10.1740.10">
    <property type="match status" value="1"/>
</dbReference>
<evidence type="ECO:0000259" key="7">
    <source>
        <dbReference type="Pfam" id="PF08281"/>
    </source>
</evidence>
<dbReference type="GO" id="GO:0006352">
    <property type="term" value="P:DNA-templated transcription initiation"/>
    <property type="evidence" value="ECO:0007669"/>
    <property type="project" value="InterPro"/>
</dbReference>
<keyword evidence="3" id="KW-0731">Sigma factor</keyword>
<evidence type="ECO:0000256" key="5">
    <source>
        <dbReference type="SAM" id="Coils"/>
    </source>
</evidence>
<evidence type="ECO:0000313" key="8">
    <source>
        <dbReference type="EMBL" id="GEO23044.1"/>
    </source>
</evidence>
<sequence length="159" mass="18568">MFLCAIKKLGEKEEAEDLIQDLFVSIWMKRNDFEIKSSLKAYLFTALKYKIINHFEHKTVRRKHLESLKDELEALEDATSNALVAEEVEKSIEIGVNKLSPKVKLVYQLSREENLSLDEIAEKLAVSKQTVKNQISKALKILKAHLNHGYFWFLIWMIF</sequence>
<dbReference type="Proteomes" id="UP000321301">
    <property type="component" value="Unassembled WGS sequence"/>
</dbReference>
<dbReference type="InterPro" id="IPR013324">
    <property type="entry name" value="RNA_pol_sigma_r3/r4-like"/>
</dbReference>
<dbReference type="AlphaFoldDB" id="A0A512CFP2"/>
<dbReference type="InterPro" id="IPR007627">
    <property type="entry name" value="RNA_pol_sigma70_r2"/>
</dbReference>
<keyword evidence="2" id="KW-0805">Transcription regulation</keyword>
<evidence type="ECO:0000313" key="9">
    <source>
        <dbReference type="Proteomes" id="UP000321301"/>
    </source>
</evidence>
<dbReference type="SUPFAM" id="SSF88659">
    <property type="entry name" value="Sigma3 and sigma4 domains of RNA polymerase sigma factors"/>
    <property type="match status" value="1"/>
</dbReference>
<gene>
    <name evidence="8" type="ORF">CQA01_35780</name>
</gene>
<evidence type="ECO:0000256" key="2">
    <source>
        <dbReference type="ARBA" id="ARBA00023015"/>
    </source>
</evidence>
<dbReference type="InterPro" id="IPR039425">
    <property type="entry name" value="RNA_pol_sigma-70-like"/>
</dbReference>
<keyword evidence="9" id="KW-1185">Reference proteome</keyword>
<dbReference type="SUPFAM" id="SSF88946">
    <property type="entry name" value="Sigma2 domain of RNA polymerase sigma factors"/>
    <property type="match status" value="1"/>
</dbReference>
<dbReference type="PANTHER" id="PTHR43133">
    <property type="entry name" value="RNA POLYMERASE ECF-TYPE SIGMA FACTO"/>
    <property type="match status" value="1"/>
</dbReference>
<dbReference type="Pfam" id="PF08281">
    <property type="entry name" value="Sigma70_r4_2"/>
    <property type="match status" value="1"/>
</dbReference>